<dbReference type="InterPro" id="IPR009061">
    <property type="entry name" value="DNA-bd_dom_put_sf"/>
</dbReference>
<name>A0ABV3VBX5_9MYCO</name>
<dbReference type="Pfam" id="PF12728">
    <property type="entry name" value="HTH_17"/>
    <property type="match status" value="1"/>
</dbReference>
<dbReference type="SUPFAM" id="SSF46955">
    <property type="entry name" value="Putative DNA-binding domain"/>
    <property type="match status" value="1"/>
</dbReference>
<reference evidence="2 3" key="1">
    <citation type="submission" date="2024-04" db="EMBL/GenBank/DDBJ databases">
        <title>Genomic Markers of Mycobacteria.</title>
        <authorList>
            <person name="Soliman M.S."/>
            <person name="Elkholy A."/>
            <person name="Soliman N.S."/>
            <person name="Abbas A."/>
            <person name="Khayrat S."/>
            <person name="Shawky S."/>
        </authorList>
    </citation>
    <scope>NUCLEOTIDE SEQUENCE [LARGE SCALE GENOMIC DNA]</scope>
    <source>
        <strain evidence="2 3">Egy-CU-AM5</strain>
    </source>
</reference>
<protein>
    <submittedName>
        <fullName evidence="2">Helix-turn-helix domain-containing protein</fullName>
    </submittedName>
</protein>
<evidence type="ECO:0000259" key="1">
    <source>
        <dbReference type="Pfam" id="PF12728"/>
    </source>
</evidence>
<dbReference type="Proteomes" id="UP001558474">
    <property type="component" value="Unassembled WGS sequence"/>
</dbReference>
<proteinExistence type="predicted"/>
<keyword evidence="3" id="KW-1185">Reference proteome</keyword>
<organism evidence="2 3">
    <name type="scientific">Mycolicibacterium porcinum</name>
    <dbReference type="NCBI Taxonomy" id="39693"/>
    <lineage>
        <taxon>Bacteria</taxon>
        <taxon>Bacillati</taxon>
        <taxon>Actinomycetota</taxon>
        <taxon>Actinomycetes</taxon>
        <taxon>Mycobacteriales</taxon>
        <taxon>Mycobacteriaceae</taxon>
        <taxon>Mycolicibacterium</taxon>
    </lineage>
</organism>
<dbReference type="EMBL" id="JBDLOU010000013">
    <property type="protein sequence ID" value="MEX3738280.1"/>
    <property type="molecule type" value="Genomic_DNA"/>
</dbReference>
<evidence type="ECO:0000313" key="2">
    <source>
        <dbReference type="EMBL" id="MEX3738280.1"/>
    </source>
</evidence>
<dbReference type="InterPro" id="IPR041657">
    <property type="entry name" value="HTH_17"/>
</dbReference>
<evidence type="ECO:0000313" key="3">
    <source>
        <dbReference type="Proteomes" id="UP001558474"/>
    </source>
</evidence>
<sequence>MTAKQLAVELGISEASLAQDRYKGTGIPFTKVGSKRIRYLKADVMAYLEANRMTRTDDPRDAA</sequence>
<comment type="caution">
    <text evidence="2">The sequence shown here is derived from an EMBL/GenBank/DDBJ whole genome shotgun (WGS) entry which is preliminary data.</text>
</comment>
<feature type="domain" description="Helix-turn-helix" evidence="1">
    <location>
        <begin position="1"/>
        <end position="52"/>
    </location>
</feature>
<gene>
    <name evidence="2" type="ORF">ABFW12_08530</name>
</gene>
<accession>A0ABV3VBX5</accession>